<evidence type="ECO:0000256" key="3">
    <source>
        <dbReference type="ARBA" id="ARBA00022737"/>
    </source>
</evidence>
<dbReference type="PANTHER" id="PTHR24215:SF35">
    <property type="entry name" value="MUSCLE LIM PROTEIN MLP84B"/>
    <property type="match status" value="1"/>
</dbReference>
<reference evidence="9 10" key="1">
    <citation type="submission" date="2022-05" db="EMBL/GenBank/DDBJ databases">
        <authorList>
            <consortium name="Genoscope - CEA"/>
            <person name="William W."/>
        </authorList>
    </citation>
    <scope>NUCLEOTIDE SEQUENCE [LARGE SCALE GENOMIC DNA]</scope>
</reference>
<accession>A0AAU9WCW3</accession>
<name>A0AAU9WCW3_9CNID</name>
<keyword evidence="6" id="KW-0539">Nucleus</keyword>
<protein>
    <recommendedName>
        <fullName evidence="8">LIM zinc-binding domain-containing protein</fullName>
    </recommendedName>
</protein>
<comment type="caution">
    <text evidence="9">The sequence shown here is derived from an EMBL/GenBank/DDBJ whole genome shotgun (WGS) entry which is preliminary data.</text>
</comment>
<evidence type="ECO:0000256" key="5">
    <source>
        <dbReference type="ARBA" id="ARBA00023038"/>
    </source>
</evidence>
<dbReference type="PANTHER" id="PTHR24215">
    <property type="entry name" value="RHO-GTPASE-ACTIVATING PROTEIN LRG1"/>
    <property type="match status" value="1"/>
</dbReference>
<dbReference type="GO" id="GO:0030036">
    <property type="term" value="P:actin cytoskeleton organization"/>
    <property type="evidence" value="ECO:0007669"/>
    <property type="project" value="TreeGrafter"/>
</dbReference>
<keyword evidence="5 7" id="KW-0440">LIM domain</keyword>
<comment type="subcellular location">
    <subcellularLocation>
        <location evidence="1">Nucleus</location>
    </subcellularLocation>
</comment>
<dbReference type="SUPFAM" id="SSF57716">
    <property type="entry name" value="Glucocorticoid receptor-like (DNA-binding domain)"/>
    <property type="match status" value="4"/>
</dbReference>
<feature type="domain" description="LIM zinc-binding" evidence="8">
    <location>
        <begin position="9"/>
        <end position="70"/>
    </location>
</feature>
<dbReference type="CDD" id="cd09326">
    <property type="entry name" value="LIM_CRP_like"/>
    <property type="match status" value="2"/>
</dbReference>
<dbReference type="FunFam" id="2.10.110.10:FF:000001">
    <property type="entry name" value="Cysteine and glycine-rich protein 1"/>
    <property type="match status" value="2"/>
</dbReference>
<dbReference type="GO" id="GO:0005737">
    <property type="term" value="C:cytoplasm"/>
    <property type="evidence" value="ECO:0007669"/>
    <property type="project" value="TreeGrafter"/>
</dbReference>
<evidence type="ECO:0000256" key="1">
    <source>
        <dbReference type="ARBA" id="ARBA00004123"/>
    </source>
</evidence>
<dbReference type="GO" id="GO:0005634">
    <property type="term" value="C:nucleus"/>
    <property type="evidence" value="ECO:0007669"/>
    <property type="project" value="UniProtKB-SubCell"/>
</dbReference>
<evidence type="ECO:0000256" key="7">
    <source>
        <dbReference type="PROSITE-ProRule" id="PRU00125"/>
    </source>
</evidence>
<gene>
    <name evidence="9" type="ORF">PMEA_00001445</name>
</gene>
<keyword evidence="3" id="KW-0677">Repeat</keyword>
<dbReference type="SMART" id="SM00132">
    <property type="entry name" value="LIM"/>
    <property type="match status" value="2"/>
</dbReference>
<dbReference type="InterPro" id="IPR001781">
    <property type="entry name" value="Znf_LIM"/>
</dbReference>
<evidence type="ECO:0000256" key="2">
    <source>
        <dbReference type="ARBA" id="ARBA00022723"/>
    </source>
</evidence>
<dbReference type="PROSITE" id="PS00478">
    <property type="entry name" value="LIM_DOMAIN_1"/>
    <property type="match status" value="1"/>
</dbReference>
<dbReference type="GO" id="GO:0046872">
    <property type="term" value="F:metal ion binding"/>
    <property type="evidence" value="ECO:0007669"/>
    <property type="project" value="UniProtKB-KW"/>
</dbReference>
<keyword evidence="4 7" id="KW-0862">Zinc</keyword>
<feature type="domain" description="LIM zinc-binding" evidence="8">
    <location>
        <begin position="114"/>
        <end position="177"/>
    </location>
</feature>
<evidence type="ECO:0000259" key="8">
    <source>
        <dbReference type="PROSITE" id="PS50023"/>
    </source>
</evidence>
<proteinExistence type="predicted"/>
<dbReference type="Proteomes" id="UP001159428">
    <property type="component" value="Unassembled WGS sequence"/>
</dbReference>
<dbReference type="AlphaFoldDB" id="A0AAU9WCW3"/>
<evidence type="ECO:0000256" key="4">
    <source>
        <dbReference type="ARBA" id="ARBA00022833"/>
    </source>
</evidence>
<dbReference type="Pfam" id="PF00412">
    <property type="entry name" value="LIM"/>
    <property type="match status" value="2"/>
</dbReference>
<evidence type="ECO:0000313" key="9">
    <source>
        <dbReference type="EMBL" id="CAH3106313.1"/>
    </source>
</evidence>
<evidence type="ECO:0000256" key="6">
    <source>
        <dbReference type="ARBA" id="ARBA00023242"/>
    </source>
</evidence>
<dbReference type="Gene3D" id="2.10.110.10">
    <property type="entry name" value="Cysteine Rich Protein"/>
    <property type="match status" value="2"/>
</dbReference>
<keyword evidence="2 7" id="KW-0479">Metal-binding</keyword>
<dbReference type="EMBL" id="CALNXJ010000010">
    <property type="protein sequence ID" value="CAH3106313.1"/>
    <property type="molecule type" value="Genomic_DNA"/>
</dbReference>
<evidence type="ECO:0000313" key="10">
    <source>
        <dbReference type="Proteomes" id="UP001159428"/>
    </source>
</evidence>
<dbReference type="PROSITE" id="PS50023">
    <property type="entry name" value="LIM_DOMAIN_2"/>
    <property type="match status" value="2"/>
</dbReference>
<keyword evidence="10" id="KW-1185">Reference proteome</keyword>
<sequence>MPFTPAPQKKCQRCAKSVYQAEEKKDSNGKPWHKSCFTCTDCKKGLDSTTLTMHDDDIYCKSCYGKNYGPKGYGFGGGAGAISMTPGWGVSVVQFTHSLATSPALHYDSMTACRRCPRCNDRVYAAEQVIAGKNKYHKRCFTCNNKPTCNKSLDSGSFNEHDDQVYCRGCYGKLFGPKGYGYGAGAGALHLTGK</sequence>
<organism evidence="9 10">
    <name type="scientific">Pocillopora meandrina</name>
    <dbReference type="NCBI Taxonomy" id="46732"/>
    <lineage>
        <taxon>Eukaryota</taxon>
        <taxon>Metazoa</taxon>
        <taxon>Cnidaria</taxon>
        <taxon>Anthozoa</taxon>
        <taxon>Hexacorallia</taxon>
        <taxon>Scleractinia</taxon>
        <taxon>Astrocoeniina</taxon>
        <taxon>Pocilloporidae</taxon>
        <taxon>Pocillopora</taxon>
    </lineage>
</organism>